<gene>
    <name evidence="1" type="ORF">EZS28_016743</name>
</gene>
<comment type="caution">
    <text evidence="1">The sequence shown here is derived from an EMBL/GenBank/DDBJ whole genome shotgun (WGS) entry which is preliminary data.</text>
</comment>
<proteinExistence type="predicted"/>
<dbReference type="Proteomes" id="UP000324800">
    <property type="component" value="Unassembled WGS sequence"/>
</dbReference>
<name>A0A5J4VZR3_9EUKA</name>
<reference evidence="1 2" key="1">
    <citation type="submission" date="2019-03" db="EMBL/GenBank/DDBJ databases">
        <title>Single cell metagenomics reveals metabolic interactions within the superorganism composed of flagellate Streblomastix strix and complex community of Bacteroidetes bacteria on its surface.</title>
        <authorList>
            <person name="Treitli S.C."/>
            <person name="Kolisko M."/>
            <person name="Husnik F."/>
            <person name="Keeling P."/>
            <person name="Hampl V."/>
        </authorList>
    </citation>
    <scope>NUCLEOTIDE SEQUENCE [LARGE SCALE GENOMIC DNA]</scope>
    <source>
        <strain evidence="1">ST1C</strain>
    </source>
</reference>
<organism evidence="1 2">
    <name type="scientific">Streblomastix strix</name>
    <dbReference type="NCBI Taxonomy" id="222440"/>
    <lineage>
        <taxon>Eukaryota</taxon>
        <taxon>Metamonada</taxon>
        <taxon>Preaxostyla</taxon>
        <taxon>Oxymonadida</taxon>
        <taxon>Streblomastigidae</taxon>
        <taxon>Streblomastix</taxon>
    </lineage>
</organism>
<dbReference type="EMBL" id="SNRW01004255">
    <property type="protein sequence ID" value="KAA6387726.1"/>
    <property type="molecule type" value="Genomic_DNA"/>
</dbReference>
<accession>A0A5J4VZR3</accession>
<sequence length="49" mass="5837">MSWKNKLSIDEGSEYKKIVLPKLKINYRFRSNNRPPETRTATVIRKSIE</sequence>
<evidence type="ECO:0000313" key="2">
    <source>
        <dbReference type="Proteomes" id="UP000324800"/>
    </source>
</evidence>
<protein>
    <submittedName>
        <fullName evidence="1">Uncharacterized protein</fullName>
    </submittedName>
</protein>
<feature type="non-terminal residue" evidence="1">
    <location>
        <position position="49"/>
    </location>
</feature>
<dbReference type="AlphaFoldDB" id="A0A5J4VZR3"/>
<evidence type="ECO:0000313" key="1">
    <source>
        <dbReference type="EMBL" id="KAA6387726.1"/>
    </source>
</evidence>